<dbReference type="AlphaFoldDB" id="A0A9D4KDD6"/>
<evidence type="ECO:0000313" key="3">
    <source>
        <dbReference type="Proteomes" id="UP000828390"/>
    </source>
</evidence>
<evidence type="ECO:0000313" key="2">
    <source>
        <dbReference type="EMBL" id="KAH3837758.1"/>
    </source>
</evidence>
<protein>
    <submittedName>
        <fullName evidence="2">Uncharacterized protein</fullName>
    </submittedName>
</protein>
<keyword evidence="3" id="KW-1185">Reference proteome</keyword>
<organism evidence="2 3">
    <name type="scientific">Dreissena polymorpha</name>
    <name type="common">Zebra mussel</name>
    <name type="synonym">Mytilus polymorpha</name>
    <dbReference type="NCBI Taxonomy" id="45954"/>
    <lineage>
        <taxon>Eukaryota</taxon>
        <taxon>Metazoa</taxon>
        <taxon>Spiralia</taxon>
        <taxon>Lophotrochozoa</taxon>
        <taxon>Mollusca</taxon>
        <taxon>Bivalvia</taxon>
        <taxon>Autobranchia</taxon>
        <taxon>Heteroconchia</taxon>
        <taxon>Euheterodonta</taxon>
        <taxon>Imparidentia</taxon>
        <taxon>Neoheterodontei</taxon>
        <taxon>Myida</taxon>
        <taxon>Dreissenoidea</taxon>
        <taxon>Dreissenidae</taxon>
        <taxon>Dreissena</taxon>
    </lineage>
</organism>
<sequence>MGDNPGALDKKRKTQGAGTGCPASAVVSTLASHLGDPGSIPVPGACEFGWWSPYRTGGVSSGYSGFPPQHKTTLKLKIFQ</sequence>
<feature type="region of interest" description="Disordered" evidence="1">
    <location>
        <begin position="1"/>
        <end position="22"/>
    </location>
</feature>
<accession>A0A9D4KDD6</accession>
<dbReference type="Proteomes" id="UP000828390">
    <property type="component" value="Unassembled WGS sequence"/>
</dbReference>
<reference evidence="2" key="1">
    <citation type="journal article" date="2019" name="bioRxiv">
        <title>The Genome of the Zebra Mussel, Dreissena polymorpha: A Resource for Invasive Species Research.</title>
        <authorList>
            <person name="McCartney M.A."/>
            <person name="Auch B."/>
            <person name="Kono T."/>
            <person name="Mallez S."/>
            <person name="Zhang Y."/>
            <person name="Obille A."/>
            <person name="Becker A."/>
            <person name="Abrahante J.E."/>
            <person name="Garbe J."/>
            <person name="Badalamenti J.P."/>
            <person name="Herman A."/>
            <person name="Mangelson H."/>
            <person name="Liachko I."/>
            <person name="Sullivan S."/>
            <person name="Sone E.D."/>
            <person name="Koren S."/>
            <person name="Silverstein K.A.T."/>
            <person name="Beckman K.B."/>
            <person name="Gohl D.M."/>
        </authorList>
    </citation>
    <scope>NUCLEOTIDE SEQUENCE</scope>
    <source>
        <strain evidence="2">Duluth1</strain>
        <tissue evidence="2">Whole animal</tissue>
    </source>
</reference>
<reference evidence="2" key="2">
    <citation type="submission" date="2020-11" db="EMBL/GenBank/DDBJ databases">
        <authorList>
            <person name="McCartney M.A."/>
            <person name="Auch B."/>
            <person name="Kono T."/>
            <person name="Mallez S."/>
            <person name="Becker A."/>
            <person name="Gohl D.M."/>
            <person name="Silverstein K.A.T."/>
            <person name="Koren S."/>
            <person name="Bechman K.B."/>
            <person name="Herman A."/>
            <person name="Abrahante J.E."/>
            <person name="Garbe J."/>
        </authorList>
    </citation>
    <scope>NUCLEOTIDE SEQUENCE</scope>
    <source>
        <strain evidence="2">Duluth1</strain>
        <tissue evidence="2">Whole animal</tissue>
    </source>
</reference>
<name>A0A9D4KDD6_DREPO</name>
<evidence type="ECO:0000256" key="1">
    <source>
        <dbReference type="SAM" id="MobiDB-lite"/>
    </source>
</evidence>
<dbReference type="EMBL" id="JAIWYP010000004">
    <property type="protein sequence ID" value="KAH3837758.1"/>
    <property type="molecule type" value="Genomic_DNA"/>
</dbReference>
<gene>
    <name evidence="2" type="ORF">DPMN_111159</name>
</gene>
<comment type="caution">
    <text evidence="2">The sequence shown here is derived from an EMBL/GenBank/DDBJ whole genome shotgun (WGS) entry which is preliminary data.</text>
</comment>
<proteinExistence type="predicted"/>